<organism evidence="1 2">
    <name type="scientific">Arctium lappa</name>
    <name type="common">Greater burdock</name>
    <name type="synonym">Lappa major</name>
    <dbReference type="NCBI Taxonomy" id="4217"/>
    <lineage>
        <taxon>Eukaryota</taxon>
        <taxon>Viridiplantae</taxon>
        <taxon>Streptophyta</taxon>
        <taxon>Embryophyta</taxon>
        <taxon>Tracheophyta</taxon>
        <taxon>Spermatophyta</taxon>
        <taxon>Magnoliopsida</taxon>
        <taxon>eudicotyledons</taxon>
        <taxon>Gunneridae</taxon>
        <taxon>Pentapetalae</taxon>
        <taxon>asterids</taxon>
        <taxon>campanulids</taxon>
        <taxon>Asterales</taxon>
        <taxon>Asteraceae</taxon>
        <taxon>Carduoideae</taxon>
        <taxon>Cardueae</taxon>
        <taxon>Arctiinae</taxon>
        <taxon>Arctium</taxon>
    </lineage>
</organism>
<reference evidence="2" key="1">
    <citation type="journal article" date="2022" name="Mol. Ecol. Resour.">
        <title>The genomes of chicory, endive, great burdock and yacon provide insights into Asteraceae palaeo-polyploidization history and plant inulin production.</title>
        <authorList>
            <person name="Fan W."/>
            <person name="Wang S."/>
            <person name="Wang H."/>
            <person name="Wang A."/>
            <person name="Jiang F."/>
            <person name="Liu H."/>
            <person name="Zhao H."/>
            <person name="Xu D."/>
            <person name="Zhang Y."/>
        </authorList>
    </citation>
    <scope>NUCLEOTIDE SEQUENCE [LARGE SCALE GENOMIC DNA]</scope>
    <source>
        <strain evidence="2">cv. Niubang</strain>
    </source>
</reference>
<evidence type="ECO:0000313" key="2">
    <source>
        <dbReference type="Proteomes" id="UP001055879"/>
    </source>
</evidence>
<keyword evidence="2" id="KW-1185">Reference proteome</keyword>
<protein>
    <submittedName>
        <fullName evidence="1">Uncharacterized protein</fullName>
    </submittedName>
</protein>
<accession>A0ACB9B0V3</accession>
<evidence type="ECO:0000313" key="1">
    <source>
        <dbReference type="EMBL" id="KAI3715376.1"/>
    </source>
</evidence>
<gene>
    <name evidence="1" type="ORF">L6452_22357</name>
</gene>
<sequence length="175" mass="19861">MGHVAAWCWMEAGRTGKVVHFIAFYAPLWGAILFNGVTYLQVIHMLNNATRMAAGISDHGSLSDALTDMKAMNRWGYYPLILIGSWSFSTINRIHDIIQPDHKILWLSVLDIGMAALMGLFNSIAYGLNSSVRKTIHERFDLLWKALRRCFPEEVKAKKPTRSEVTSLKMEDQHP</sequence>
<dbReference type="Proteomes" id="UP001055879">
    <property type="component" value="Linkage Group LG07"/>
</dbReference>
<proteinExistence type="predicted"/>
<reference evidence="1 2" key="2">
    <citation type="journal article" date="2022" name="Mol. Ecol. Resour.">
        <title>The genomes of chicory, endive, great burdock and yacon provide insights into Asteraceae paleo-polyploidization history and plant inulin production.</title>
        <authorList>
            <person name="Fan W."/>
            <person name="Wang S."/>
            <person name="Wang H."/>
            <person name="Wang A."/>
            <person name="Jiang F."/>
            <person name="Liu H."/>
            <person name="Zhao H."/>
            <person name="Xu D."/>
            <person name="Zhang Y."/>
        </authorList>
    </citation>
    <scope>NUCLEOTIDE SEQUENCE [LARGE SCALE GENOMIC DNA]</scope>
    <source>
        <strain evidence="2">cv. Niubang</strain>
    </source>
</reference>
<dbReference type="EMBL" id="CM042053">
    <property type="protein sequence ID" value="KAI3715376.1"/>
    <property type="molecule type" value="Genomic_DNA"/>
</dbReference>
<name>A0ACB9B0V3_ARCLA</name>
<comment type="caution">
    <text evidence="1">The sequence shown here is derived from an EMBL/GenBank/DDBJ whole genome shotgun (WGS) entry which is preliminary data.</text>
</comment>